<organism evidence="1 2">
    <name type="scientific">Amycolatopsis rubida</name>
    <dbReference type="NCBI Taxonomy" id="112413"/>
    <lineage>
        <taxon>Bacteria</taxon>
        <taxon>Bacillati</taxon>
        <taxon>Actinomycetota</taxon>
        <taxon>Actinomycetes</taxon>
        <taxon>Pseudonocardiales</taxon>
        <taxon>Pseudonocardiaceae</taxon>
        <taxon>Amycolatopsis</taxon>
    </lineage>
</organism>
<evidence type="ECO:0000313" key="2">
    <source>
        <dbReference type="Proteomes" id="UP000199137"/>
    </source>
</evidence>
<name>A0A1I5ZH17_9PSEU</name>
<gene>
    <name evidence="1" type="ORF">SAMN05421854_11574</name>
</gene>
<proteinExistence type="predicted"/>
<evidence type="ECO:0000313" key="1">
    <source>
        <dbReference type="EMBL" id="SFQ55752.1"/>
    </source>
</evidence>
<sequence length="104" mass="11783">MIRLVTDPPDGQRDCCEDLDDVARRPTWFSASTEPLRHGRYSRGILDDMTSVRYRISYAPPVGTEVRGKARWIAGEGRSTDRAPEPEARGWLRQVCLPPLRDAS</sequence>
<dbReference type="STRING" id="112413.SAMN05421854_11574"/>
<dbReference type="AlphaFoldDB" id="A0A1I5ZH17"/>
<dbReference type="EMBL" id="FOWC01000015">
    <property type="protein sequence ID" value="SFQ55752.1"/>
    <property type="molecule type" value="Genomic_DNA"/>
</dbReference>
<dbReference type="Proteomes" id="UP000199137">
    <property type="component" value="Unassembled WGS sequence"/>
</dbReference>
<accession>A0A1I5ZH17</accession>
<reference evidence="1 2" key="1">
    <citation type="submission" date="2016-10" db="EMBL/GenBank/DDBJ databases">
        <authorList>
            <person name="de Groot N.N."/>
        </authorList>
    </citation>
    <scope>NUCLEOTIDE SEQUENCE [LARGE SCALE GENOMIC DNA]</scope>
    <source>
        <strain evidence="1 2">DSM 44637</strain>
    </source>
</reference>
<protein>
    <submittedName>
        <fullName evidence="1">Uncharacterized protein</fullName>
    </submittedName>
</protein>